<accession>A0A4R3KC01</accession>
<reference evidence="5 6" key="1">
    <citation type="submission" date="2019-03" db="EMBL/GenBank/DDBJ databases">
        <title>Genomic Encyclopedia of Type Strains, Phase IV (KMG-IV): sequencing the most valuable type-strain genomes for metagenomic binning, comparative biology and taxonomic classification.</title>
        <authorList>
            <person name="Goeker M."/>
        </authorList>
    </citation>
    <scope>NUCLEOTIDE SEQUENCE [LARGE SCALE GENOMIC DNA]</scope>
    <source>
        <strain evidence="5 6">DSM 29489</strain>
    </source>
</reference>
<evidence type="ECO:0000256" key="1">
    <source>
        <dbReference type="SAM" id="MobiDB-lite"/>
    </source>
</evidence>
<evidence type="ECO:0000256" key="2">
    <source>
        <dbReference type="SAM" id="Phobius"/>
    </source>
</evidence>
<dbReference type="InterPro" id="IPR002102">
    <property type="entry name" value="Cohesin_dom"/>
</dbReference>
<feature type="signal peptide" evidence="3">
    <location>
        <begin position="1"/>
        <end position="28"/>
    </location>
</feature>
<keyword evidence="6" id="KW-1185">Reference proteome</keyword>
<dbReference type="GO" id="GO:0030246">
    <property type="term" value="F:carbohydrate binding"/>
    <property type="evidence" value="ECO:0007669"/>
    <property type="project" value="InterPro"/>
</dbReference>
<dbReference type="SUPFAM" id="SSF49384">
    <property type="entry name" value="Carbohydrate-binding domain"/>
    <property type="match status" value="1"/>
</dbReference>
<keyword evidence="3" id="KW-0732">Signal</keyword>
<feature type="region of interest" description="Disordered" evidence="1">
    <location>
        <begin position="377"/>
        <end position="491"/>
    </location>
</feature>
<dbReference type="PROSITE" id="PS51257">
    <property type="entry name" value="PROKAR_LIPOPROTEIN"/>
    <property type="match status" value="1"/>
</dbReference>
<dbReference type="Proteomes" id="UP000295726">
    <property type="component" value="Unassembled WGS sequence"/>
</dbReference>
<feature type="compositionally biased region" description="Acidic residues" evidence="1">
    <location>
        <begin position="402"/>
        <end position="464"/>
    </location>
</feature>
<keyword evidence="2" id="KW-0472">Membrane</keyword>
<name>A0A4R3KC01_9FIRM</name>
<feature type="domain" description="Cohesin" evidence="4">
    <location>
        <begin position="33"/>
        <end position="139"/>
    </location>
</feature>
<dbReference type="InterPro" id="IPR008965">
    <property type="entry name" value="CBM2/CBM3_carb-bd_dom_sf"/>
</dbReference>
<keyword evidence="2" id="KW-1133">Transmembrane helix</keyword>
<evidence type="ECO:0000259" key="4">
    <source>
        <dbReference type="Pfam" id="PF00963"/>
    </source>
</evidence>
<feature type="compositionally biased region" description="Acidic residues" evidence="1">
    <location>
        <begin position="377"/>
        <end position="386"/>
    </location>
</feature>
<dbReference type="EMBL" id="SLZZ01000005">
    <property type="protein sequence ID" value="TCS80726.1"/>
    <property type="molecule type" value="Genomic_DNA"/>
</dbReference>
<feature type="chain" id="PRO_5020568661" evidence="3">
    <location>
        <begin position="29"/>
        <end position="491"/>
    </location>
</feature>
<feature type="transmembrane region" description="Helical" evidence="2">
    <location>
        <begin position="338"/>
        <end position="361"/>
    </location>
</feature>
<evidence type="ECO:0000313" key="6">
    <source>
        <dbReference type="Proteomes" id="UP000295726"/>
    </source>
</evidence>
<dbReference type="CDD" id="cd08547">
    <property type="entry name" value="Type_II_cohesin"/>
    <property type="match status" value="1"/>
</dbReference>
<sequence>MKKIGKKIGSILLMLCLTVSCFSISAFAADGTIQFSDPSAAAGDNVTVKVKAESGTSAIGDVDMTVTYDTSILKFVSGANAAGGDGTLQLSAKGDGSASEVTYTLEFTALKEGTATLQVTSSTAYLYNDEVLNLSAGTSTVTIQGGTAVTDTEDDSKASSGGLQVEVDGKAYTVNENFSEAAIPKGFKAVDMELDGTNTKAMQQESSGQYMFYLEDSDGNSDYFLYSTEDGSFSPTAVVDVNSDVSIYLMNHKDKDGLPSQYKETTSNIEGKVFTVWQNMSQQEYYLVYALSSEGNKGYYQCDSTEGTYQRYVAQTVEEEKSTNAAVDKVMNFLEKHLIVIMCVLWGAFLLLLIIIIVLGVKLSHRNQELDELYDEYGIDGDDDDNNMPPAAGKKPRKRSDDFEDENFEDEDFDDEDFEDEDFDDEDFEDEYYDDDEDFEDDEYYDDNEDFEDIEDNFDEDEFLDERPSRKPPRRSKKKQDDDYSMDFIDL</sequence>
<comment type="caution">
    <text evidence="5">The sequence shown here is derived from an EMBL/GenBank/DDBJ whole genome shotgun (WGS) entry which is preliminary data.</text>
</comment>
<dbReference type="Gene3D" id="2.60.40.680">
    <property type="match status" value="1"/>
</dbReference>
<dbReference type="RefSeq" id="WP_165920869.1">
    <property type="nucleotide sequence ID" value="NZ_SLZZ01000005.1"/>
</dbReference>
<dbReference type="Pfam" id="PF00963">
    <property type="entry name" value="Cohesin"/>
    <property type="match status" value="1"/>
</dbReference>
<organism evidence="5 6">
    <name type="scientific">Muricomes intestini</name>
    <dbReference type="NCBI Taxonomy" id="1796634"/>
    <lineage>
        <taxon>Bacteria</taxon>
        <taxon>Bacillati</taxon>
        <taxon>Bacillota</taxon>
        <taxon>Clostridia</taxon>
        <taxon>Lachnospirales</taxon>
        <taxon>Lachnospiraceae</taxon>
        <taxon>Muricomes</taxon>
    </lineage>
</organism>
<dbReference type="AlphaFoldDB" id="A0A4R3KC01"/>
<proteinExistence type="predicted"/>
<keyword evidence="2" id="KW-0812">Transmembrane</keyword>
<protein>
    <submittedName>
        <fullName evidence="5">Cohesin domain-containing protein</fullName>
    </submittedName>
</protein>
<gene>
    <name evidence="5" type="ORF">EDD59_105108</name>
</gene>
<evidence type="ECO:0000256" key="3">
    <source>
        <dbReference type="SAM" id="SignalP"/>
    </source>
</evidence>
<evidence type="ECO:0000313" key="5">
    <source>
        <dbReference type="EMBL" id="TCS80726.1"/>
    </source>
</evidence>
<dbReference type="GO" id="GO:0000272">
    <property type="term" value="P:polysaccharide catabolic process"/>
    <property type="evidence" value="ECO:0007669"/>
    <property type="project" value="InterPro"/>
</dbReference>